<proteinExistence type="predicted"/>
<evidence type="ECO:0000313" key="3">
    <source>
        <dbReference type="Proteomes" id="UP000051820"/>
    </source>
</evidence>
<keyword evidence="1" id="KW-0175">Coiled coil</keyword>
<dbReference type="AlphaFoldDB" id="A0A0R1W301"/>
<dbReference type="STRING" id="1423807.FD16_GL000283"/>
<accession>A0A0R1W301</accession>
<dbReference type="EMBL" id="AZGF01000011">
    <property type="protein sequence ID" value="KRM12071.1"/>
    <property type="molecule type" value="Genomic_DNA"/>
</dbReference>
<keyword evidence="3" id="KW-1185">Reference proteome</keyword>
<evidence type="ECO:0000313" key="2">
    <source>
        <dbReference type="EMBL" id="KRM12071.1"/>
    </source>
</evidence>
<organism evidence="2 3">
    <name type="scientific">Paucilactobacillus suebicus DSM 5007 = KCTC 3549</name>
    <dbReference type="NCBI Taxonomy" id="1423807"/>
    <lineage>
        <taxon>Bacteria</taxon>
        <taxon>Bacillati</taxon>
        <taxon>Bacillota</taxon>
        <taxon>Bacilli</taxon>
        <taxon>Lactobacillales</taxon>
        <taxon>Lactobacillaceae</taxon>
        <taxon>Paucilactobacillus</taxon>
    </lineage>
</organism>
<gene>
    <name evidence="2" type="ORF">FD16_GL000283</name>
</gene>
<feature type="coiled-coil region" evidence="1">
    <location>
        <begin position="105"/>
        <end position="133"/>
    </location>
</feature>
<evidence type="ECO:0000256" key="1">
    <source>
        <dbReference type="SAM" id="Coils"/>
    </source>
</evidence>
<sequence length="133" mass="16039">MITVLNKTKQFMRKNNLRYKKEYIRPMMITQHVYVFTFGKNELNNRVIIRYSHTWTGRLKINEIDLRLHRQHHPRTFKTEADLVKYLEKHLESNILKYADEPANYKDLEQAAEAKAEREKAAAEKVVQEKQHE</sequence>
<dbReference type="Proteomes" id="UP000051820">
    <property type="component" value="Unassembled WGS sequence"/>
</dbReference>
<name>A0A0R1W301_9LACO</name>
<comment type="caution">
    <text evidence="2">The sequence shown here is derived from an EMBL/GenBank/DDBJ whole genome shotgun (WGS) entry which is preliminary data.</text>
</comment>
<dbReference type="eggNOG" id="ENOG50344U2">
    <property type="taxonomic scope" value="Bacteria"/>
</dbReference>
<reference evidence="2 3" key="1">
    <citation type="journal article" date="2015" name="Genome Announc.">
        <title>Expanding the biotechnology potential of lactobacilli through comparative genomics of 213 strains and associated genera.</title>
        <authorList>
            <person name="Sun Z."/>
            <person name="Harris H.M."/>
            <person name="McCann A."/>
            <person name="Guo C."/>
            <person name="Argimon S."/>
            <person name="Zhang W."/>
            <person name="Yang X."/>
            <person name="Jeffery I.B."/>
            <person name="Cooney J.C."/>
            <person name="Kagawa T.F."/>
            <person name="Liu W."/>
            <person name="Song Y."/>
            <person name="Salvetti E."/>
            <person name="Wrobel A."/>
            <person name="Rasinkangas P."/>
            <person name="Parkhill J."/>
            <person name="Rea M.C."/>
            <person name="O'Sullivan O."/>
            <person name="Ritari J."/>
            <person name="Douillard F.P."/>
            <person name="Paul Ross R."/>
            <person name="Yang R."/>
            <person name="Briner A.E."/>
            <person name="Felis G.E."/>
            <person name="de Vos W.M."/>
            <person name="Barrangou R."/>
            <person name="Klaenhammer T.R."/>
            <person name="Caufield P.W."/>
            <person name="Cui Y."/>
            <person name="Zhang H."/>
            <person name="O'Toole P.W."/>
        </authorList>
    </citation>
    <scope>NUCLEOTIDE SEQUENCE [LARGE SCALE GENOMIC DNA]</scope>
    <source>
        <strain evidence="2 3">DSM 5007</strain>
    </source>
</reference>
<protein>
    <submittedName>
        <fullName evidence="2">Uncharacterized protein</fullName>
    </submittedName>
</protein>
<dbReference type="PATRIC" id="fig|1423807.3.peg.286"/>